<feature type="region of interest" description="Disordered" evidence="1">
    <location>
        <begin position="177"/>
        <end position="235"/>
    </location>
</feature>
<organism evidence="3 4">
    <name type="scientific">Venustampulla echinocandica</name>
    <dbReference type="NCBI Taxonomy" id="2656787"/>
    <lineage>
        <taxon>Eukaryota</taxon>
        <taxon>Fungi</taxon>
        <taxon>Dikarya</taxon>
        <taxon>Ascomycota</taxon>
        <taxon>Pezizomycotina</taxon>
        <taxon>Leotiomycetes</taxon>
        <taxon>Helotiales</taxon>
        <taxon>Pleuroascaceae</taxon>
        <taxon>Venustampulla</taxon>
    </lineage>
</organism>
<keyword evidence="2" id="KW-1133">Transmembrane helix</keyword>
<proteinExistence type="predicted"/>
<dbReference type="EMBL" id="NPIC01000001">
    <property type="protein sequence ID" value="RDL41380.1"/>
    <property type="molecule type" value="Genomic_DNA"/>
</dbReference>
<keyword evidence="4" id="KW-1185">Reference proteome</keyword>
<dbReference type="AlphaFoldDB" id="A0A370U0R8"/>
<evidence type="ECO:0000313" key="3">
    <source>
        <dbReference type="EMBL" id="RDL41380.1"/>
    </source>
</evidence>
<evidence type="ECO:0000256" key="2">
    <source>
        <dbReference type="SAM" id="Phobius"/>
    </source>
</evidence>
<sequence>MSNKCITQERLSKDIASRGMDTSATTSLFNILASTTRSFLMISLEIAQKAIILGALCFAWTHNALFFTLLGVPIVIVYYVWSFLFPQKSNVGDTQLEGIGVERFAPYICDTDDISELDLEMVDDNGDRRHSTGQPVCTKPDIDLGQIDKNSGGIVKKSPKRRKNYKRCRSCGNLSKKAAAIDNGNPKSPRDHQRLKTTACTSRRDADVSDSDLTPEEGHQEGARKEERVLGVGRW</sequence>
<protein>
    <submittedName>
        <fullName evidence="3">Uncharacterized protein</fullName>
    </submittedName>
</protein>
<gene>
    <name evidence="3" type="ORF">BP5553_01359</name>
</gene>
<accession>A0A370U0R8</accession>
<dbReference type="GeneID" id="43594208"/>
<dbReference type="RefSeq" id="XP_031874036.1">
    <property type="nucleotide sequence ID" value="XM_032009982.1"/>
</dbReference>
<evidence type="ECO:0000313" key="4">
    <source>
        <dbReference type="Proteomes" id="UP000254866"/>
    </source>
</evidence>
<reference evidence="3 4" key="1">
    <citation type="journal article" date="2018" name="IMA Fungus">
        <title>IMA Genome-F 9: Draft genome sequence of Annulohypoxylon stygium, Aspergillus mulundensis, Berkeleyomyces basicola (syn. Thielaviopsis basicola), Ceratocystis smalleyi, two Cercospora beticola strains, Coleophoma cylindrospora, Fusarium fracticaudum, Phialophora cf. hyalina, and Morchella septimelata.</title>
        <authorList>
            <person name="Wingfield B.D."/>
            <person name="Bills G.F."/>
            <person name="Dong Y."/>
            <person name="Huang W."/>
            <person name="Nel W.J."/>
            <person name="Swalarsk-Parry B.S."/>
            <person name="Vaghefi N."/>
            <person name="Wilken P.M."/>
            <person name="An Z."/>
            <person name="de Beer Z.W."/>
            <person name="De Vos L."/>
            <person name="Chen L."/>
            <person name="Duong T.A."/>
            <person name="Gao Y."/>
            <person name="Hammerbacher A."/>
            <person name="Kikkert J.R."/>
            <person name="Li Y."/>
            <person name="Li H."/>
            <person name="Li K."/>
            <person name="Li Q."/>
            <person name="Liu X."/>
            <person name="Ma X."/>
            <person name="Naidoo K."/>
            <person name="Pethybridge S.J."/>
            <person name="Sun J."/>
            <person name="Steenkamp E.T."/>
            <person name="van der Nest M.A."/>
            <person name="van Wyk S."/>
            <person name="Wingfield M.J."/>
            <person name="Xiong C."/>
            <person name="Yue Q."/>
            <person name="Zhang X."/>
        </authorList>
    </citation>
    <scope>NUCLEOTIDE SEQUENCE [LARGE SCALE GENOMIC DNA]</scope>
    <source>
        <strain evidence="3 4">BP 5553</strain>
    </source>
</reference>
<evidence type="ECO:0000256" key="1">
    <source>
        <dbReference type="SAM" id="MobiDB-lite"/>
    </source>
</evidence>
<comment type="caution">
    <text evidence="3">The sequence shown here is derived from an EMBL/GenBank/DDBJ whole genome shotgun (WGS) entry which is preliminary data.</text>
</comment>
<name>A0A370U0R8_9HELO</name>
<keyword evidence="2" id="KW-0812">Transmembrane</keyword>
<keyword evidence="2" id="KW-0472">Membrane</keyword>
<feature type="transmembrane region" description="Helical" evidence="2">
    <location>
        <begin position="50"/>
        <end position="81"/>
    </location>
</feature>
<feature type="compositionally biased region" description="Basic and acidic residues" evidence="1">
    <location>
        <begin position="216"/>
        <end position="229"/>
    </location>
</feature>
<dbReference type="Proteomes" id="UP000254866">
    <property type="component" value="Unassembled WGS sequence"/>
</dbReference>